<dbReference type="EMBL" id="JAJGCB010000040">
    <property type="protein sequence ID" value="KAJ8986377.1"/>
    <property type="molecule type" value="Genomic_DNA"/>
</dbReference>
<dbReference type="PANTHER" id="PTHR11851">
    <property type="entry name" value="METALLOPROTEASE"/>
    <property type="match status" value="1"/>
</dbReference>
<gene>
    <name evidence="14" type="primary">QCR2</name>
    <name evidence="14" type="ORF">HRR80_009520</name>
</gene>
<evidence type="ECO:0000256" key="3">
    <source>
        <dbReference type="ARBA" id="ARBA00022660"/>
    </source>
</evidence>
<feature type="domain" description="Peptidase M16 C-terminal" evidence="13">
    <location>
        <begin position="200"/>
        <end position="379"/>
    </location>
</feature>
<dbReference type="InterPro" id="IPR007863">
    <property type="entry name" value="Peptidase_M16_C"/>
</dbReference>
<evidence type="ECO:0000256" key="11">
    <source>
        <dbReference type="ARBA" id="ARBA00041372"/>
    </source>
</evidence>
<reference evidence="14" key="1">
    <citation type="submission" date="2023-01" db="EMBL/GenBank/DDBJ databases">
        <title>Exophiala dermititidis isolated from Cystic Fibrosis Patient.</title>
        <authorList>
            <person name="Kurbessoian T."/>
            <person name="Crocker A."/>
            <person name="Murante D."/>
            <person name="Hogan D.A."/>
            <person name="Stajich J.E."/>
        </authorList>
    </citation>
    <scope>NUCLEOTIDE SEQUENCE</scope>
    <source>
        <strain evidence="14">Ex8</strain>
    </source>
</reference>
<evidence type="ECO:0000256" key="4">
    <source>
        <dbReference type="ARBA" id="ARBA00022792"/>
    </source>
</evidence>
<protein>
    <recommendedName>
        <fullName evidence="10">Cytochrome b-c1 complex subunit 2, mitochondrial</fullName>
    </recommendedName>
    <alternativeName>
        <fullName evidence="11">Core protein II</fullName>
    </alternativeName>
</protein>
<evidence type="ECO:0000256" key="5">
    <source>
        <dbReference type="ARBA" id="ARBA00022946"/>
    </source>
</evidence>
<keyword evidence="6" id="KW-0249">Electron transport</keyword>
<accession>A0AAN6EJG6</accession>
<dbReference type="AlphaFoldDB" id="A0AAN6EJG6"/>
<evidence type="ECO:0000259" key="12">
    <source>
        <dbReference type="Pfam" id="PF00675"/>
    </source>
</evidence>
<keyword evidence="7" id="KW-0496">Mitochondrion</keyword>
<keyword evidence="2" id="KW-0813">Transport</keyword>
<evidence type="ECO:0000313" key="15">
    <source>
        <dbReference type="Proteomes" id="UP001161757"/>
    </source>
</evidence>
<dbReference type="GO" id="GO:0005743">
    <property type="term" value="C:mitochondrial inner membrane"/>
    <property type="evidence" value="ECO:0007669"/>
    <property type="project" value="UniProtKB-SubCell"/>
</dbReference>
<dbReference type="FunFam" id="3.30.830.10:FF:000039">
    <property type="entry name" value="Ubiquinol-cytochrome c reductase core subunit 2"/>
    <property type="match status" value="1"/>
</dbReference>
<comment type="subcellular location">
    <subcellularLocation>
        <location evidence="1">Mitochondrion inner membrane</location>
        <topology evidence="1">Peripheral membrane protein</topology>
        <orientation evidence="1">Matrix side</orientation>
    </subcellularLocation>
</comment>
<dbReference type="InterPro" id="IPR011249">
    <property type="entry name" value="Metalloenz_LuxS/M16"/>
</dbReference>
<name>A0AAN6EJG6_EXODE</name>
<sequence length="460" mass="48718">MASPASLGSRALRASRQVPVTTLQRRGLAAAASGSFQYETGESSGIKYASRDLPGPTTTLTVISRAGTRYQPLPGLSDALEKFAFKSTVKRSCLRITRESELLGGNLSAYHSRENLVLRAKFLREDLPYFTELLGEIISQTRYTTHELDEEVARVLKLEQKALLASPLSLAVNSVHAVAFHRGLGEPLHPTSSTPISKYLDVDVIAEFSRAAYARDNIAVVANGASHSELSKWVGEFFTKTANGSSVFKLSSPASKYYGGEERIAHNSGNVVILAFPGSSSFTSGSSFKPEISVLAALLGGQSSIKWSPGFSLLSQAAKDFPGAQVSTQHAAYSDAGLLYVTISGEAEQVAKSSKNVVDALKKVASGEVAEEDIQKARALAKFRALEAGQQTEAGLEATGAGLITEGKPFQIDEVGAAIDKVSGDKVKAAAKQLLDSKASVSTVGDLFVLPFASEIGLNV</sequence>
<dbReference type="Proteomes" id="UP001161757">
    <property type="component" value="Unassembled WGS sequence"/>
</dbReference>
<evidence type="ECO:0000259" key="13">
    <source>
        <dbReference type="Pfam" id="PF05193"/>
    </source>
</evidence>
<evidence type="ECO:0000256" key="1">
    <source>
        <dbReference type="ARBA" id="ARBA00004443"/>
    </source>
</evidence>
<evidence type="ECO:0000256" key="6">
    <source>
        <dbReference type="ARBA" id="ARBA00022982"/>
    </source>
</evidence>
<evidence type="ECO:0000256" key="10">
    <source>
        <dbReference type="ARBA" id="ARBA00040751"/>
    </source>
</evidence>
<feature type="domain" description="Peptidase M16 N-terminal" evidence="12">
    <location>
        <begin position="54"/>
        <end position="188"/>
    </location>
</feature>
<evidence type="ECO:0000313" key="14">
    <source>
        <dbReference type="EMBL" id="KAJ8986377.1"/>
    </source>
</evidence>
<dbReference type="SUPFAM" id="SSF63411">
    <property type="entry name" value="LuxS/MPP-like metallohydrolase"/>
    <property type="match status" value="2"/>
</dbReference>
<evidence type="ECO:0000256" key="8">
    <source>
        <dbReference type="ARBA" id="ARBA00023136"/>
    </source>
</evidence>
<organism evidence="14 15">
    <name type="scientific">Exophiala dermatitidis</name>
    <name type="common">Black yeast-like fungus</name>
    <name type="synonym">Wangiella dermatitidis</name>
    <dbReference type="NCBI Taxonomy" id="5970"/>
    <lineage>
        <taxon>Eukaryota</taxon>
        <taxon>Fungi</taxon>
        <taxon>Dikarya</taxon>
        <taxon>Ascomycota</taxon>
        <taxon>Pezizomycotina</taxon>
        <taxon>Eurotiomycetes</taxon>
        <taxon>Chaetothyriomycetidae</taxon>
        <taxon>Chaetothyriales</taxon>
        <taxon>Herpotrichiellaceae</taxon>
        <taxon>Exophiala</taxon>
    </lineage>
</organism>
<dbReference type="Pfam" id="PF05193">
    <property type="entry name" value="Peptidase_M16_C"/>
    <property type="match status" value="1"/>
</dbReference>
<dbReference type="InterPro" id="IPR050361">
    <property type="entry name" value="MPP/UQCRC_Complex"/>
</dbReference>
<evidence type="ECO:0000256" key="2">
    <source>
        <dbReference type="ARBA" id="ARBA00022448"/>
    </source>
</evidence>
<evidence type="ECO:0000256" key="7">
    <source>
        <dbReference type="ARBA" id="ARBA00023128"/>
    </source>
</evidence>
<dbReference type="GO" id="GO:0046872">
    <property type="term" value="F:metal ion binding"/>
    <property type="evidence" value="ECO:0007669"/>
    <property type="project" value="InterPro"/>
</dbReference>
<keyword evidence="8" id="KW-0472">Membrane</keyword>
<keyword evidence="5" id="KW-0809">Transit peptide</keyword>
<evidence type="ECO:0000256" key="9">
    <source>
        <dbReference type="ARBA" id="ARBA00038146"/>
    </source>
</evidence>
<comment type="similarity">
    <text evidence="9">Belongs to the peptidase M16 family. UQCRC2/QCR2 subfamily.</text>
</comment>
<dbReference type="InterPro" id="IPR011765">
    <property type="entry name" value="Pept_M16_N"/>
</dbReference>
<dbReference type="Pfam" id="PF00675">
    <property type="entry name" value="Peptidase_M16"/>
    <property type="match status" value="1"/>
</dbReference>
<keyword evidence="4" id="KW-0999">Mitochondrion inner membrane</keyword>
<proteinExistence type="inferred from homology"/>
<dbReference type="FunFam" id="3.30.830.10:FF:000021">
    <property type="entry name" value="Cytochrome b-c1 complex subunit 2"/>
    <property type="match status" value="1"/>
</dbReference>
<dbReference type="Gene3D" id="3.30.830.10">
    <property type="entry name" value="Metalloenzyme, LuxS/M16 peptidase-like"/>
    <property type="match status" value="2"/>
</dbReference>
<comment type="caution">
    <text evidence="14">The sequence shown here is derived from an EMBL/GenBank/DDBJ whole genome shotgun (WGS) entry which is preliminary data.</text>
</comment>
<dbReference type="PANTHER" id="PTHR11851:SF209">
    <property type="entry name" value="CYTOCHROME B-C1 COMPLEX SUBUNIT 2, MITOCHONDRIAL"/>
    <property type="match status" value="1"/>
</dbReference>
<keyword evidence="3" id="KW-0679">Respiratory chain</keyword>